<dbReference type="Pfam" id="PF12796">
    <property type="entry name" value="Ank_2"/>
    <property type="match status" value="1"/>
</dbReference>
<dbReference type="Proteomes" id="UP001149090">
    <property type="component" value="Unassembled WGS sequence"/>
</dbReference>
<dbReference type="OrthoDB" id="341259at2759"/>
<dbReference type="SMART" id="SM00248">
    <property type="entry name" value="ANK"/>
    <property type="match status" value="3"/>
</dbReference>
<dbReference type="EMBL" id="JAPDFW010000064">
    <property type="protein sequence ID" value="KAJ5075527.1"/>
    <property type="molecule type" value="Genomic_DNA"/>
</dbReference>
<keyword evidence="1" id="KW-0677">Repeat</keyword>
<dbReference type="InterPro" id="IPR002110">
    <property type="entry name" value="Ankyrin_rpt"/>
</dbReference>
<dbReference type="PROSITE" id="PS50297">
    <property type="entry name" value="ANK_REP_REGION"/>
    <property type="match status" value="2"/>
</dbReference>
<keyword evidence="2 3" id="KW-0040">ANK repeat</keyword>
<evidence type="ECO:0000256" key="3">
    <source>
        <dbReference type="PROSITE-ProRule" id="PRU00023"/>
    </source>
</evidence>
<evidence type="ECO:0000313" key="5">
    <source>
        <dbReference type="Proteomes" id="UP001149090"/>
    </source>
</evidence>
<dbReference type="InterPro" id="IPR036770">
    <property type="entry name" value="Ankyrin_rpt-contain_sf"/>
</dbReference>
<feature type="repeat" description="ANK" evidence="3">
    <location>
        <begin position="125"/>
        <end position="157"/>
    </location>
</feature>
<gene>
    <name evidence="4" type="ORF">M0811_07097</name>
</gene>
<organism evidence="4 5">
    <name type="scientific">Anaeramoeba ignava</name>
    <name type="common">Anaerobic marine amoeba</name>
    <dbReference type="NCBI Taxonomy" id="1746090"/>
    <lineage>
        <taxon>Eukaryota</taxon>
        <taxon>Metamonada</taxon>
        <taxon>Anaeramoebidae</taxon>
        <taxon>Anaeramoeba</taxon>
    </lineage>
</organism>
<keyword evidence="5" id="KW-1185">Reference proteome</keyword>
<dbReference type="PANTHER" id="PTHR24173:SF83">
    <property type="entry name" value="SOCS BOX DOMAIN-CONTAINING PROTEIN"/>
    <property type="match status" value="1"/>
</dbReference>
<name>A0A9Q0LMB7_ANAIG</name>
<evidence type="ECO:0000256" key="2">
    <source>
        <dbReference type="ARBA" id="ARBA00023043"/>
    </source>
</evidence>
<dbReference type="SUPFAM" id="SSF48403">
    <property type="entry name" value="Ankyrin repeat"/>
    <property type="match status" value="1"/>
</dbReference>
<dbReference type="AlphaFoldDB" id="A0A9Q0LMB7"/>
<dbReference type="Gene3D" id="1.25.40.20">
    <property type="entry name" value="Ankyrin repeat-containing domain"/>
    <property type="match status" value="1"/>
</dbReference>
<dbReference type="PROSITE" id="PS50088">
    <property type="entry name" value="ANK_REPEAT"/>
    <property type="match status" value="2"/>
</dbReference>
<evidence type="ECO:0000256" key="1">
    <source>
        <dbReference type="ARBA" id="ARBA00022737"/>
    </source>
</evidence>
<accession>A0A9Q0LMB7</accession>
<protein>
    <submittedName>
        <fullName evidence="4">Myotrophin</fullName>
    </submittedName>
</protein>
<reference evidence="4" key="1">
    <citation type="submission" date="2022-10" db="EMBL/GenBank/DDBJ databases">
        <title>Novel sulphate-reducing endosymbionts in the free-living metamonad Anaeramoeba.</title>
        <authorList>
            <person name="Jerlstrom-Hultqvist J."/>
            <person name="Cepicka I."/>
            <person name="Gallot-Lavallee L."/>
            <person name="Salas-Leiva D."/>
            <person name="Curtis B.A."/>
            <person name="Zahonova K."/>
            <person name="Pipaliya S."/>
            <person name="Dacks J."/>
            <person name="Roger A.J."/>
        </authorList>
    </citation>
    <scope>NUCLEOTIDE SEQUENCE</scope>
    <source>
        <strain evidence="4">BMAN</strain>
    </source>
</reference>
<feature type="repeat" description="ANK" evidence="3">
    <location>
        <begin position="92"/>
        <end position="124"/>
    </location>
</feature>
<comment type="caution">
    <text evidence="4">The sequence shown here is derived from an EMBL/GenBank/DDBJ whole genome shotgun (WGS) entry which is preliminary data.</text>
</comment>
<dbReference type="PANTHER" id="PTHR24173">
    <property type="entry name" value="ANKYRIN REPEAT CONTAINING"/>
    <property type="match status" value="1"/>
</dbReference>
<proteinExistence type="predicted"/>
<sequence length="169" mass="19170">MTLNKKKGVIIEGQDEENMIQRPMFWNSNFEGESQVIPKLLNPTVARRVLIHSKSNTGDTGVHYCCLDPTPNIECLDVLISYRMNLNAKNNFGWTSLHIACLLGNHQFCERILATGADPDSVNNLGFSPIHYACRYGRVSCLKVLLKYNAKLNKFSDNESLMMLIYKDI</sequence>
<evidence type="ECO:0000313" key="4">
    <source>
        <dbReference type="EMBL" id="KAJ5075527.1"/>
    </source>
</evidence>